<dbReference type="KEGG" id="erl:AOC36_03930"/>
<organism evidence="2 3">
    <name type="scientific">Erysipelothrix larvae</name>
    <dbReference type="NCBI Taxonomy" id="1514105"/>
    <lineage>
        <taxon>Bacteria</taxon>
        <taxon>Bacillati</taxon>
        <taxon>Bacillota</taxon>
        <taxon>Erysipelotrichia</taxon>
        <taxon>Erysipelotrichales</taxon>
        <taxon>Erysipelotrichaceae</taxon>
        <taxon>Erysipelothrix</taxon>
    </lineage>
</organism>
<keyword evidence="1" id="KW-0472">Membrane</keyword>
<dbReference type="AlphaFoldDB" id="A0A120JTK4"/>
<dbReference type="STRING" id="1514105.AOC36_03930"/>
<reference evidence="2 3" key="1">
    <citation type="submission" date="2015-10" db="EMBL/GenBank/DDBJ databases">
        <title>Erysipelothrix larvae sp. LV19 isolated from the larval gut of the rhinoceros beetle, Trypoxylus dichotomus.</title>
        <authorList>
            <person name="Lim S."/>
            <person name="Kim B.-C."/>
        </authorList>
    </citation>
    <scope>NUCLEOTIDE SEQUENCE [LARGE SCALE GENOMIC DNA]</scope>
    <source>
        <strain evidence="2 3">LV19</strain>
    </source>
</reference>
<dbReference type="RefSeq" id="WP_067631643.1">
    <property type="nucleotide sequence ID" value="NZ_CP013213.1"/>
</dbReference>
<evidence type="ECO:0000256" key="1">
    <source>
        <dbReference type="SAM" id="Phobius"/>
    </source>
</evidence>
<gene>
    <name evidence="2" type="ORF">AOC36_03930</name>
</gene>
<name>A0A120JTK4_9FIRM</name>
<proteinExistence type="predicted"/>
<protein>
    <submittedName>
        <fullName evidence="2">Uncharacterized protein</fullName>
    </submittedName>
</protein>
<dbReference type="EMBL" id="CP013213">
    <property type="protein sequence ID" value="AMC93151.1"/>
    <property type="molecule type" value="Genomic_DNA"/>
</dbReference>
<sequence>MALFKKRKDMYDEEEIEKKLNDMEFEKGDMFAMFIAAMITFLPAVLLLLGLFSLILWIIFT</sequence>
<dbReference type="Proteomes" id="UP000063781">
    <property type="component" value="Chromosome"/>
</dbReference>
<keyword evidence="1" id="KW-0812">Transmembrane</keyword>
<evidence type="ECO:0000313" key="2">
    <source>
        <dbReference type="EMBL" id="AMC93151.1"/>
    </source>
</evidence>
<accession>A0A120JTK4</accession>
<evidence type="ECO:0000313" key="3">
    <source>
        <dbReference type="Proteomes" id="UP000063781"/>
    </source>
</evidence>
<feature type="transmembrane region" description="Helical" evidence="1">
    <location>
        <begin position="31"/>
        <end position="60"/>
    </location>
</feature>
<keyword evidence="3" id="KW-1185">Reference proteome</keyword>
<keyword evidence="1" id="KW-1133">Transmembrane helix</keyword>